<dbReference type="PANTHER" id="PTHR14614">
    <property type="entry name" value="HEPATOCELLULAR CARCINOMA-ASSOCIATED ANTIGEN"/>
    <property type="match status" value="1"/>
</dbReference>
<sequence>MTLTLTSSAAMTTDDHAPIDLSTLSKWVLPNTLLWLENVEKEERASREDIEKEGLNYGAGLFDTEADREEESELQHNRVGTWITSASGSDGGFDWTENEVQNDQCPKICAGVSVIYTTSTSSEGHGNTVWASARHISNLLGNRESCRQVLSPLLRQRQRESTPATSQQKHPLFGLSFVELGAGAGVPSWTAMRCGARVVCTDQSVADRIRCIAECAERNWRDMKKTESEAVLENAKMARSCPYNWGAPIEEVTLSLDKNELFDVVIAADCCYMPFLQPKLLKSIDMLMSKEGVALVSFALHGNAPDEDVWGVVDRAKELGFCVEVLEPKQLTPSTYGMELKQGLVQTVRLTRQLC</sequence>
<dbReference type="Pfam" id="PF10294">
    <property type="entry name" value="Methyltransf_16"/>
    <property type="match status" value="1"/>
</dbReference>
<dbReference type="EMBL" id="JABMIG020000118">
    <property type="protein sequence ID" value="KAL3791085.1"/>
    <property type="molecule type" value="Genomic_DNA"/>
</dbReference>
<dbReference type="AlphaFoldDB" id="A0ABD3PY73"/>
<dbReference type="InterPro" id="IPR029063">
    <property type="entry name" value="SAM-dependent_MTases_sf"/>
</dbReference>
<dbReference type="InterPro" id="IPR019410">
    <property type="entry name" value="Methyltransf_16"/>
</dbReference>
<protein>
    <recommendedName>
        <fullName evidence="3">Calmodulin-lysine N-methyltransferase</fullName>
    </recommendedName>
</protein>
<evidence type="ECO:0008006" key="3">
    <source>
        <dbReference type="Google" id="ProtNLM"/>
    </source>
</evidence>
<dbReference type="SUPFAM" id="SSF53335">
    <property type="entry name" value="S-adenosyl-L-methionine-dependent methyltransferases"/>
    <property type="match status" value="1"/>
</dbReference>
<accession>A0ABD3PY73</accession>
<dbReference type="Gene3D" id="3.40.50.150">
    <property type="entry name" value="Vaccinia Virus protein VP39"/>
    <property type="match status" value="1"/>
</dbReference>
<evidence type="ECO:0000313" key="2">
    <source>
        <dbReference type="Proteomes" id="UP001516023"/>
    </source>
</evidence>
<gene>
    <name evidence="1" type="ORF">HJC23_012070</name>
</gene>
<name>A0ABD3PY73_9STRA</name>
<dbReference type="Proteomes" id="UP001516023">
    <property type="component" value="Unassembled WGS sequence"/>
</dbReference>
<proteinExistence type="predicted"/>
<comment type="caution">
    <text evidence="1">The sequence shown here is derived from an EMBL/GenBank/DDBJ whole genome shotgun (WGS) entry which is preliminary data.</text>
</comment>
<evidence type="ECO:0000313" key="1">
    <source>
        <dbReference type="EMBL" id="KAL3791085.1"/>
    </source>
</evidence>
<organism evidence="1 2">
    <name type="scientific">Cyclotella cryptica</name>
    <dbReference type="NCBI Taxonomy" id="29204"/>
    <lineage>
        <taxon>Eukaryota</taxon>
        <taxon>Sar</taxon>
        <taxon>Stramenopiles</taxon>
        <taxon>Ochrophyta</taxon>
        <taxon>Bacillariophyta</taxon>
        <taxon>Coscinodiscophyceae</taxon>
        <taxon>Thalassiosirophycidae</taxon>
        <taxon>Stephanodiscales</taxon>
        <taxon>Stephanodiscaceae</taxon>
        <taxon>Cyclotella</taxon>
    </lineage>
</organism>
<reference evidence="1 2" key="1">
    <citation type="journal article" date="2020" name="G3 (Bethesda)">
        <title>Improved Reference Genome for Cyclotella cryptica CCMP332, a Model for Cell Wall Morphogenesis, Salinity Adaptation, and Lipid Production in Diatoms (Bacillariophyta).</title>
        <authorList>
            <person name="Roberts W.R."/>
            <person name="Downey K.M."/>
            <person name="Ruck E.C."/>
            <person name="Traller J.C."/>
            <person name="Alverson A.J."/>
        </authorList>
    </citation>
    <scope>NUCLEOTIDE SEQUENCE [LARGE SCALE GENOMIC DNA]</scope>
    <source>
        <strain evidence="1 2">CCMP332</strain>
    </source>
</reference>
<keyword evidence="2" id="KW-1185">Reference proteome</keyword>